<dbReference type="SUPFAM" id="SSF55945">
    <property type="entry name" value="TATA-box binding protein-like"/>
    <property type="match status" value="2"/>
</dbReference>
<dbReference type="GO" id="GO:0006352">
    <property type="term" value="P:DNA-templated transcription initiation"/>
    <property type="evidence" value="ECO:0007669"/>
    <property type="project" value="InterPro"/>
</dbReference>
<evidence type="ECO:0000256" key="7">
    <source>
        <dbReference type="ARBA" id="ARBA00023163"/>
    </source>
</evidence>
<name>A0A8B7Y8F6_ACAPL</name>
<dbReference type="AlphaFoldDB" id="A0A8B7Y8F6"/>
<dbReference type="FunFam" id="3.30.310.10:FF:000005">
    <property type="entry name" value="TATA box-binding protein-like 1"/>
    <property type="match status" value="1"/>
</dbReference>
<dbReference type="GO" id="GO:0005737">
    <property type="term" value="C:cytoplasm"/>
    <property type="evidence" value="ECO:0007669"/>
    <property type="project" value="UniProtKB-SubCell"/>
</dbReference>
<reference evidence="13 14" key="1">
    <citation type="submission" date="2025-04" db="UniProtKB">
        <authorList>
            <consortium name="RefSeq"/>
        </authorList>
    </citation>
    <scope>IDENTIFICATION</scope>
</reference>
<keyword evidence="7" id="KW-0804">Transcription</keyword>
<comment type="subcellular location">
    <subcellularLocation>
        <location evidence="2">Cytoplasm</location>
    </subcellularLocation>
    <subcellularLocation>
        <location evidence="1">Nucleus</location>
    </subcellularLocation>
</comment>
<evidence type="ECO:0000313" key="14">
    <source>
        <dbReference type="RefSeq" id="XP_022089508.1"/>
    </source>
</evidence>
<dbReference type="RefSeq" id="XP_022089507.1">
    <property type="nucleotide sequence ID" value="XM_022233815.1"/>
</dbReference>
<dbReference type="Gene3D" id="3.30.310.10">
    <property type="entry name" value="TATA-Binding Protein"/>
    <property type="match status" value="2"/>
</dbReference>
<dbReference type="FunFam" id="3.30.310.10:FF:000009">
    <property type="entry name" value="TatA box-binding protein-like protein 1"/>
    <property type="match status" value="1"/>
</dbReference>
<evidence type="ECO:0000256" key="6">
    <source>
        <dbReference type="ARBA" id="ARBA00023125"/>
    </source>
</evidence>
<evidence type="ECO:0000256" key="2">
    <source>
        <dbReference type="ARBA" id="ARBA00004496"/>
    </source>
</evidence>
<dbReference type="GeneID" id="110978662"/>
<protein>
    <recommendedName>
        <fullName evidence="9">TATA box-binding protein-like 1</fullName>
    </recommendedName>
    <alternativeName>
        <fullName evidence="10">TBP-like factor</fullName>
    </alternativeName>
</protein>
<evidence type="ECO:0000256" key="3">
    <source>
        <dbReference type="ARBA" id="ARBA00005560"/>
    </source>
</evidence>
<evidence type="ECO:0000256" key="5">
    <source>
        <dbReference type="ARBA" id="ARBA00023015"/>
    </source>
</evidence>
<dbReference type="InterPro" id="IPR012295">
    <property type="entry name" value="TBP_dom_sf"/>
</dbReference>
<evidence type="ECO:0000256" key="11">
    <source>
        <dbReference type="SAM" id="MobiDB-lite"/>
    </source>
</evidence>
<dbReference type="PANTHER" id="PTHR10126">
    <property type="entry name" value="TATA-BOX BINDING PROTEIN"/>
    <property type="match status" value="1"/>
</dbReference>
<dbReference type="GO" id="GO:0005634">
    <property type="term" value="C:nucleus"/>
    <property type="evidence" value="ECO:0007669"/>
    <property type="project" value="UniProtKB-SubCell"/>
</dbReference>
<dbReference type="OMA" id="CVANIGL"/>
<proteinExistence type="inferred from homology"/>
<keyword evidence="8" id="KW-0539">Nucleus</keyword>
<dbReference type="OrthoDB" id="2127950at2759"/>
<evidence type="ECO:0000256" key="10">
    <source>
        <dbReference type="ARBA" id="ARBA00033173"/>
    </source>
</evidence>
<evidence type="ECO:0000256" key="4">
    <source>
        <dbReference type="ARBA" id="ARBA00022490"/>
    </source>
</evidence>
<dbReference type="Pfam" id="PF00352">
    <property type="entry name" value="TBP"/>
    <property type="match status" value="2"/>
</dbReference>
<evidence type="ECO:0000313" key="15">
    <source>
        <dbReference type="RefSeq" id="XP_022089509.1"/>
    </source>
</evidence>
<dbReference type="InterPro" id="IPR000814">
    <property type="entry name" value="TBP"/>
</dbReference>
<evidence type="ECO:0000313" key="13">
    <source>
        <dbReference type="RefSeq" id="XP_022089507.1"/>
    </source>
</evidence>
<keyword evidence="5" id="KW-0805">Transcription regulation</keyword>
<feature type="region of interest" description="Disordered" evidence="11">
    <location>
        <begin position="249"/>
        <end position="302"/>
    </location>
</feature>
<evidence type="ECO:0000256" key="1">
    <source>
        <dbReference type="ARBA" id="ARBA00004123"/>
    </source>
</evidence>
<dbReference type="InterPro" id="IPR015445">
    <property type="entry name" value="TBP-like"/>
</dbReference>
<feature type="compositionally biased region" description="Acidic residues" evidence="11">
    <location>
        <begin position="264"/>
        <end position="302"/>
    </location>
</feature>
<dbReference type="KEGG" id="aplc:110978662"/>
<keyword evidence="12" id="KW-1185">Reference proteome</keyword>
<dbReference type="RefSeq" id="XP_022089508.1">
    <property type="nucleotide sequence ID" value="XM_022233816.1"/>
</dbReference>
<keyword evidence="4" id="KW-0963">Cytoplasm</keyword>
<keyword evidence="6" id="KW-0238">DNA-binding</keyword>
<dbReference type="RefSeq" id="XP_022089509.1">
    <property type="nucleotide sequence ID" value="XM_022233817.1"/>
</dbReference>
<dbReference type="Proteomes" id="UP000694845">
    <property type="component" value="Unplaced"/>
</dbReference>
<evidence type="ECO:0000256" key="8">
    <source>
        <dbReference type="ARBA" id="ARBA00023242"/>
    </source>
</evidence>
<comment type="similarity">
    <text evidence="3">Belongs to the TBP family.</text>
</comment>
<accession>A0A8B7Y8F6</accession>
<sequence>MAGAEADAATLLLEGANSTTSFEGGNSLTHDLQANNTFVNPDVVAPAHVDEQQNGENGVDATPSIDIFINNVVCTFGVRCHLNLKKIGMEGVNVEYRREYGKVNMRFRNPAATCTIWSSGRVSITGNSSEEDAKKTARRCARALQKMGFRVRFCNFQVVNVLGTCSMPFGIKIAQFAMQHPRAASYEPELHPAVTYKLKSPRATLKVFSTGSITVTAPCVENISLAIQHIYPLVEPHATPLREEVALKRKMKSAKRRKRRKVDDSEDDDYDDDLEDDDDFDNVDSANDDDSGDDSDEDSDDL</sequence>
<evidence type="ECO:0000256" key="9">
    <source>
        <dbReference type="ARBA" id="ARBA00023474"/>
    </source>
</evidence>
<dbReference type="CDD" id="cd04517">
    <property type="entry name" value="TLF"/>
    <property type="match status" value="1"/>
</dbReference>
<organism evidence="12 15">
    <name type="scientific">Acanthaster planci</name>
    <name type="common">Crown-of-thorns starfish</name>
    <dbReference type="NCBI Taxonomy" id="133434"/>
    <lineage>
        <taxon>Eukaryota</taxon>
        <taxon>Metazoa</taxon>
        <taxon>Echinodermata</taxon>
        <taxon>Eleutherozoa</taxon>
        <taxon>Asterozoa</taxon>
        <taxon>Asteroidea</taxon>
        <taxon>Valvatacea</taxon>
        <taxon>Valvatida</taxon>
        <taxon>Acanthasteridae</taxon>
        <taxon>Acanthaster</taxon>
    </lineage>
</organism>
<evidence type="ECO:0000313" key="12">
    <source>
        <dbReference type="Proteomes" id="UP000694845"/>
    </source>
</evidence>
<dbReference type="GO" id="GO:0003677">
    <property type="term" value="F:DNA binding"/>
    <property type="evidence" value="ECO:0007669"/>
    <property type="project" value="UniProtKB-KW"/>
</dbReference>
<feature type="compositionally biased region" description="Basic residues" evidence="11">
    <location>
        <begin position="249"/>
        <end position="260"/>
    </location>
</feature>
<gene>
    <name evidence="13 14 15" type="primary">LOC110978662</name>
</gene>
<dbReference type="PRINTS" id="PR00686">
    <property type="entry name" value="TIFACTORIID"/>
</dbReference>